<name>A0A9Q0RU85_9DIPT</name>
<dbReference type="EMBL" id="WJQU01003328">
    <property type="protein sequence ID" value="KAJ6625702.1"/>
    <property type="molecule type" value="Genomic_DNA"/>
</dbReference>
<keyword evidence="10" id="KW-0862">Zinc</keyword>
<dbReference type="FunFam" id="3.30.70.340:FF:000002">
    <property type="entry name" value="Carboxypeptidase A"/>
    <property type="match status" value="1"/>
</dbReference>
<comment type="caution">
    <text evidence="18">The sequence shown here is derived from an EMBL/GenBank/DDBJ whole genome shotgun (WGS) entry which is preliminary data.</text>
</comment>
<proteinExistence type="inferred from homology"/>
<dbReference type="Gene3D" id="3.40.630.10">
    <property type="entry name" value="Zn peptidases"/>
    <property type="match status" value="1"/>
</dbReference>
<keyword evidence="11" id="KW-0482">Metalloprotease</keyword>
<gene>
    <name evidence="18" type="ORF">Bhyg_16175</name>
</gene>
<sequence>MKLLSALTLLLVVGVISAEKMRFDHHKVYKIDVRSEEQMEALRELEETPNGEYYFWDSPRVGRSVDVVVPPQKLYEFGGIMKHFSMDHELKIENFQTLIDAETPAIQPRAFGWTAYNNYTEIYDWMDVLLETYPTILTGHIVGTTYQDRPIRAVKLSYKEGNPTIFIESNIHAREWITSATATWFLNELLTSTDPDIQDLAQNIDWYIIPVFNVDGFHYTHTTNRLWRKTRQNHATVCFGTDGNRNFDFQWMVNNGASTNPCSETFAGPVPFSEPETVALRDFLEPLGSKINMYLSFHSQGQYVLFPYGHSYETTEYHDLLTEVGNAGAEGFAKYNNTIYRVGPTSSTLYIASGTSVDWAFNEFNIPLAYTFEFIGLGYGFVLPPEHILRNCYETRDAIIAMVARSRQLGFMSPRT</sequence>
<dbReference type="OrthoDB" id="3626597at2759"/>
<evidence type="ECO:0000256" key="6">
    <source>
        <dbReference type="ARBA" id="ARBA00022670"/>
    </source>
</evidence>
<evidence type="ECO:0000256" key="8">
    <source>
        <dbReference type="ARBA" id="ARBA00022729"/>
    </source>
</evidence>
<comment type="cofactor">
    <cofactor evidence="1">
        <name>Zn(2+)</name>
        <dbReference type="ChEBI" id="CHEBI:29105"/>
    </cofactor>
</comment>
<keyword evidence="12" id="KW-1015">Disulfide bond</keyword>
<comment type="subcellular location">
    <subcellularLocation>
        <location evidence="2">Secreted</location>
    </subcellularLocation>
</comment>
<dbReference type="Gene3D" id="3.30.70.340">
    <property type="entry name" value="Metallocarboxypeptidase-like"/>
    <property type="match status" value="1"/>
</dbReference>
<evidence type="ECO:0000256" key="15">
    <source>
        <dbReference type="PROSITE-ProRule" id="PRU01379"/>
    </source>
</evidence>
<feature type="signal peptide" evidence="16">
    <location>
        <begin position="1"/>
        <end position="18"/>
    </location>
</feature>
<evidence type="ECO:0000256" key="7">
    <source>
        <dbReference type="ARBA" id="ARBA00022723"/>
    </source>
</evidence>
<dbReference type="InterPro" id="IPR003146">
    <property type="entry name" value="M14A_act_pep"/>
</dbReference>
<keyword evidence="9" id="KW-0378">Hydrolase</keyword>
<dbReference type="PANTHER" id="PTHR11705">
    <property type="entry name" value="PROTEASE FAMILY M14 CARBOXYPEPTIDASE A,B"/>
    <property type="match status" value="1"/>
</dbReference>
<feature type="active site" description="Proton donor/acceptor" evidence="15">
    <location>
        <position position="373"/>
    </location>
</feature>
<evidence type="ECO:0000256" key="16">
    <source>
        <dbReference type="SAM" id="SignalP"/>
    </source>
</evidence>
<dbReference type="SMART" id="SM00631">
    <property type="entry name" value="Zn_pept"/>
    <property type="match status" value="1"/>
</dbReference>
<evidence type="ECO:0000256" key="5">
    <source>
        <dbReference type="ARBA" id="ARBA00022645"/>
    </source>
</evidence>
<keyword evidence="6" id="KW-0645">Protease</keyword>
<dbReference type="Pfam" id="PF02244">
    <property type="entry name" value="Propep_M14"/>
    <property type="match status" value="1"/>
</dbReference>
<evidence type="ECO:0000256" key="4">
    <source>
        <dbReference type="ARBA" id="ARBA00022525"/>
    </source>
</evidence>
<evidence type="ECO:0000256" key="9">
    <source>
        <dbReference type="ARBA" id="ARBA00022801"/>
    </source>
</evidence>
<dbReference type="Proteomes" id="UP001151699">
    <property type="component" value="Unassembled WGS sequence"/>
</dbReference>
<evidence type="ECO:0000256" key="13">
    <source>
        <dbReference type="ARBA" id="ARBA00057299"/>
    </source>
</evidence>
<dbReference type="GO" id="GO:0004181">
    <property type="term" value="F:metallocarboxypeptidase activity"/>
    <property type="evidence" value="ECO:0007669"/>
    <property type="project" value="InterPro"/>
</dbReference>
<reference evidence="18" key="1">
    <citation type="submission" date="2022-07" db="EMBL/GenBank/DDBJ databases">
        <authorList>
            <person name="Trinca V."/>
            <person name="Uliana J.V.C."/>
            <person name="Torres T.T."/>
            <person name="Ward R.J."/>
            <person name="Monesi N."/>
        </authorList>
    </citation>
    <scope>NUCLEOTIDE SEQUENCE</scope>
    <source>
        <strain evidence="18">HSMRA1968</strain>
        <tissue evidence="18">Whole embryos</tissue>
    </source>
</reference>
<dbReference type="SUPFAM" id="SSF53187">
    <property type="entry name" value="Zn-dependent exopeptidases"/>
    <property type="match status" value="1"/>
</dbReference>
<accession>A0A9Q0RU85</accession>
<comment type="function">
    <text evidence="13">Involved in the digestion of the blood meal.</text>
</comment>
<evidence type="ECO:0000256" key="10">
    <source>
        <dbReference type="ARBA" id="ARBA00022833"/>
    </source>
</evidence>
<dbReference type="PROSITE" id="PS00132">
    <property type="entry name" value="CARBOXYPEPT_ZN_1"/>
    <property type="match status" value="1"/>
</dbReference>
<keyword evidence="4" id="KW-0964">Secreted</keyword>
<feature type="chain" id="PRO_5040145484" description="Zinc carboxypeptidase A 1" evidence="16">
    <location>
        <begin position="19"/>
        <end position="416"/>
    </location>
</feature>
<keyword evidence="5 18" id="KW-0121">Carboxypeptidase</keyword>
<dbReference type="PANTHER" id="PTHR11705:SF123">
    <property type="entry name" value="PEPTIDASE M14 CARBOXYPEPTIDASE A DOMAIN-CONTAINING PROTEIN-RELATED"/>
    <property type="match status" value="1"/>
</dbReference>
<protein>
    <recommendedName>
        <fullName evidence="14">Zinc carboxypeptidase A 1</fullName>
    </recommendedName>
</protein>
<evidence type="ECO:0000256" key="1">
    <source>
        <dbReference type="ARBA" id="ARBA00001947"/>
    </source>
</evidence>
<dbReference type="AlphaFoldDB" id="A0A9Q0RU85"/>
<evidence type="ECO:0000256" key="11">
    <source>
        <dbReference type="ARBA" id="ARBA00023049"/>
    </source>
</evidence>
<dbReference type="GO" id="GO:0006508">
    <property type="term" value="P:proteolysis"/>
    <property type="evidence" value="ECO:0007669"/>
    <property type="project" value="UniProtKB-KW"/>
</dbReference>
<evidence type="ECO:0000259" key="17">
    <source>
        <dbReference type="PROSITE" id="PS52035"/>
    </source>
</evidence>
<dbReference type="FunFam" id="3.40.630.10:FF:000040">
    <property type="entry name" value="zinc carboxypeptidase"/>
    <property type="match status" value="1"/>
</dbReference>
<dbReference type="Pfam" id="PF00246">
    <property type="entry name" value="Peptidase_M14"/>
    <property type="match status" value="1"/>
</dbReference>
<dbReference type="PROSITE" id="PS52035">
    <property type="entry name" value="PEPTIDASE_M14"/>
    <property type="match status" value="1"/>
</dbReference>
<evidence type="ECO:0000256" key="3">
    <source>
        <dbReference type="ARBA" id="ARBA00005988"/>
    </source>
</evidence>
<dbReference type="GO" id="GO:0005615">
    <property type="term" value="C:extracellular space"/>
    <property type="evidence" value="ECO:0007669"/>
    <property type="project" value="TreeGrafter"/>
</dbReference>
<dbReference type="CDD" id="cd03860">
    <property type="entry name" value="M14_CP_A-B_like"/>
    <property type="match status" value="1"/>
</dbReference>
<dbReference type="InterPro" id="IPR057246">
    <property type="entry name" value="CARBOXYPEPT_ZN_1"/>
</dbReference>
<keyword evidence="19" id="KW-1185">Reference proteome</keyword>
<dbReference type="InterPro" id="IPR036990">
    <property type="entry name" value="M14A-like_propep"/>
</dbReference>
<dbReference type="SUPFAM" id="SSF54897">
    <property type="entry name" value="Protease propeptides/inhibitors"/>
    <property type="match status" value="1"/>
</dbReference>
<evidence type="ECO:0000256" key="12">
    <source>
        <dbReference type="ARBA" id="ARBA00023157"/>
    </source>
</evidence>
<keyword evidence="7" id="KW-0479">Metal-binding</keyword>
<evidence type="ECO:0000313" key="18">
    <source>
        <dbReference type="EMBL" id="KAJ6625702.1"/>
    </source>
</evidence>
<organism evidence="18 19">
    <name type="scientific">Pseudolycoriella hygida</name>
    <dbReference type="NCBI Taxonomy" id="35572"/>
    <lineage>
        <taxon>Eukaryota</taxon>
        <taxon>Metazoa</taxon>
        <taxon>Ecdysozoa</taxon>
        <taxon>Arthropoda</taxon>
        <taxon>Hexapoda</taxon>
        <taxon>Insecta</taxon>
        <taxon>Pterygota</taxon>
        <taxon>Neoptera</taxon>
        <taxon>Endopterygota</taxon>
        <taxon>Diptera</taxon>
        <taxon>Nematocera</taxon>
        <taxon>Sciaroidea</taxon>
        <taxon>Sciaridae</taxon>
        <taxon>Pseudolycoriella</taxon>
    </lineage>
</organism>
<evidence type="ECO:0000313" key="19">
    <source>
        <dbReference type="Proteomes" id="UP001151699"/>
    </source>
</evidence>
<dbReference type="InterPro" id="IPR000834">
    <property type="entry name" value="Peptidase_M14"/>
</dbReference>
<keyword evidence="8 16" id="KW-0732">Signal</keyword>
<comment type="similarity">
    <text evidence="3 15">Belongs to the peptidase M14 family.</text>
</comment>
<evidence type="ECO:0000256" key="2">
    <source>
        <dbReference type="ARBA" id="ARBA00004613"/>
    </source>
</evidence>
<feature type="domain" description="Peptidase M14" evidence="17">
    <location>
        <begin position="115"/>
        <end position="406"/>
    </location>
</feature>
<dbReference type="PRINTS" id="PR00765">
    <property type="entry name" value="CRBOXYPTASEA"/>
</dbReference>
<dbReference type="GO" id="GO:0008270">
    <property type="term" value="F:zinc ion binding"/>
    <property type="evidence" value="ECO:0007669"/>
    <property type="project" value="InterPro"/>
</dbReference>
<evidence type="ECO:0000256" key="14">
    <source>
        <dbReference type="ARBA" id="ARBA00069039"/>
    </source>
</evidence>